<dbReference type="EMBL" id="JARRAF010000010">
    <property type="protein sequence ID" value="MDK2124413.1"/>
    <property type="molecule type" value="Genomic_DNA"/>
</dbReference>
<keyword evidence="1" id="KW-1133">Transmembrane helix</keyword>
<proteinExistence type="predicted"/>
<dbReference type="RefSeq" id="WP_284100726.1">
    <property type="nucleotide sequence ID" value="NZ_JARRAF010000010.1"/>
</dbReference>
<feature type="chain" id="PRO_5045998088" evidence="2">
    <location>
        <begin position="27"/>
        <end position="123"/>
    </location>
</feature>
<evidence type="ECO:0000256" key="2">
    <source>
        <dbReference type="SAM" id="SignalP"/>
    </source>
</evidence>
<feature type="transmembrane region" description="Helical" evidence="1">
    <location>
        <begin position="96"/>
        <end position="117"/>
    </location>
</feature>
<keyword evidence="1" id="KW-0812">Transmembrane</keyword>
<organism evidence="3 4">
    <name type="scientific">Parachitinimonas caeni</name>
    <dbReference type="NCBI Taxonomy" id="3031301"/>
    <lineage>
        <taxon>Bacteria</taxon>
        <taxon>Pseudomonadati</taxon>
        <taxon>Pseudomonadota</taxon>
        <taxon>Betaproteobacteria</taxon>
        <taxon>Neisseriales</taxon>
        <taxon>Chitinibacteraceae</taxon>
        <taxon>Parachitinimonas</taxon>
    </lineage>
</organism>
<feature type="transmembrane region" description="Helical" evidence="1">
    <location>
        <begin position="63"/>
        <end position="84"/>
    </location>
</feature>
<comment type="caution">
    <text evidence="3">The sequence shown here is derived from an EMBL/GenBank/DDBJ whole genome shotgun (WGS) entry which is preliminary data.</text>
</comment>
<accession>A0ABT7DWH3</accession>
<name>A0ABT7DWH3_9NEIS</name>
<evidence type="ECO:0000313" key="3">
    <source>
        <dbReference type="EMBL" id="MDK2124413.1"/>
    </source>
</evidence>
<protein>
    <submittedName>
        <fullName evidence="3">Uncharacterized protein</fullName>
    </submittedName>
</protein>
<keyword evidence="1" id="KW-0472">Membrane</keyword>
<evidence type="ECO:0000256" key="1">
    <source>
        <dbReference type="SAM" id="Phobius"/>
    </source>
</evidence>
<keyword evidence="2" id="KW-0732">Signal</keyword>
<dbReference type="Proteomes" id="UP001172778">
    <property type="component" value="Unassembled WGS sequence"/>
</dbReference>
<keyword evidence="4" id="KW-1185">Reference proteome</keyword>
<gene>
    <name evidence="3" type="ORF">PZA18_10155</name>
</gene>
<evidence type="ECO:0000313" key="4">
    <source>
        <dbReference type="Proteomes" id="UP001172778"/>
    </source>
</evidence>
<reference evidence="3" key="1">
    <citation type="submission" date="2023-03" db="EMBL/GenBank/DDBJ databases">
        <title>Chitinimonas shenzhenensis gen. nov., sp. nov., a novel member of family Burkholderiaceae isolated from activated sludge collected in Shen Zhen, China.</title>
        <authorList>
            <person name="Wang X."/>
        </authorList>
    </citation>
    <scope>NUCLEOTIDE SEQUENCE</scope>
    <source>
        <strain evidence="3">DQS-5</strain>
    </source>
</reference>
<sequence length="123" mass="13401">MFHYLNAIWRNMVFYMILLGSSAAWADESKKTLQGELNDAGKEKKLGSITGNLKTASNDIYDLLLTVAALVGFLIVGYSLYQLYKSSKDEREKPASAIVGLFIGGAMLGISTITVVMRNTVTG</sequence>
<feature type="signal peptide" evidence="2">
    <location>
        <begin position="1"/>
        <end position="26"/>
    </location>
</feature>